<dbReference type="Proteomes" id="UP000239560">
    <property type="component" value="Unassembled WGS sequence"/>
</dbReference>
<evidence type="ECO:0000313" key="7">
    <source>
        <dbReference type="EMBL" id="PRQ74624.1"/>
    </source>
</evidence>
<keyword evidence="3" id="KW-0274">FAD</keyword>
<dbReference type="GO" id="GO:0008720">
    <property type="term" value="F:D-lactate dehydrogenase (NAD+) activity"/>
    <property type="evidence" value="ECO:0007669"/>
    <property type="project" value="TreeGrafter"/>
</dbReference>
<evidence type="ECO:0000256" key="2">
    <source>
        <dbReference type="ARBA" id="ARBA00022630"/>
    </source>
</evidence>
<keyword evidence="2" id="KW-0285">Flavoprotein</keyword>
<dbReference type="InterPro" id="IPR016167">
    <property type="entry name" value="FAD-bd_PCMH_sub1"/>
</dbReference>
<dbReference type="InterPro" id="IPR036318">
    <property type="entry name" value="FAD-bd_PCMH-like_sf"/>
</dbReference>
<evidence type="ECO:0000259" key="6">
    <source>
        <dbReference type="PROSITE" id="PS51387"/>
    </source>
</evidence>
<dbReference type="SUPFAM" id="SSF56176">
    <property type="entry name" value="FAD-binding/transporter-associated domain-like"/>
    <property type="match status" value="1"/>
</dbReference>
<evidence type="ECO:0000256" key="4">
    <source>
        <dbReference type="ARBA" id="ARBA00023002"/>
    </source>
</evidence>
<dbReference type="Pfam" id="PF02913">
    <property type="entry name" value="FAD-oxidase_C"/>
    <property type="match status" value="1"/>
</dbReference>
<dbReference type="PANTHER" id="PTHR11748">
    <property type="entry name" value="D-LACTATE DEHYDROGENASE"/>
    <property type="match status" value="1"/>
</dbReference>
<reference evidence="7 8" key="1">
    <citation type="journal article" date="2018" name="Elife">
        <title>Functional genomics of lipid metabolism in the oleaginous yeast Rhodosporidium toruloides.</title>
        <authorList>
            <person name="Coradetti S.T."/>
            <person name="Pinel D."/>
            <person name="Geiselman G."/>
            <person name="Ito M."/>
            <person name="Mondo S."/>
            <person name="Reilly M.C."/>
            <person name="Cheng Y.F."/>
            <person name="Bauer S."/>
            <person name="Grigoriev I."/>
            <person name="Gladden J.M."/>
            <person name="Simmons B.A."/>
            <person name="Brem R."/>
            <person name="Arkin A.P."/>
            <person name="Skerker J.M."/>
        </authorList>
    </citation>
    <scope>NUCLEOTIDE SEQUENCE [LARGE SCALE GENOMIC DNA]</scope>
    <source>
        <strain evidence="7 8">NBRC 0880</strain>
    </source>
</reference>
<protein>
    <recommendedName>
        <fullName evidence="6">FAD-binding PCMH-type domain-containing protein</fullName>
    </recommendedName>
</protein>
<dbReference type="InterPro" id="IPR016166">
    <property type="entry name" value="FAD-bd_PCMH"/>
</dbReference>
<dbReference type="InterPro" id="IPR016171">
    <property type="entry name" value="Vanillyl_alc_oxidase_C-sub2"/>
</dbReference>
<dbReference type="GO" id="GO:1903457">
    <property type="term" value="P:lactate catabolic process"/>
    <property type="evidence" value="ECO:0007669"/>
    <property type="project" value="TreeGrafter"/>
</dbReference>
<feature type="region of interest" description="Disordered" evidence="5">
    <location>
        <begin position="1"/>
        <end position="33"/>
    </location>
</feature>
<feature type="region of interest" description="Disordered" evidence="5">
    <location>
        <begin position="48"/>
        <end position="72"/>
    </location>
</feature>
<dbReference type="InterPro" id="IPR004113">
    <property type="entry name" value="FAD-bd_oxidored_4_C"/>
</dbReference>
<dbReference type="OrthoDB" id="5332616at2759"/>
<feature type="compositionally biased region" description="Basic and acidic residues" evidence="5">
    <location>
        <begin position="10"/>
        <end position="26"/>
    </location>
</feature>
<dbReference type="GO" id="GO:0071949">
    <property type="term" value="F:FAD binding"/>
    <property type="evidence" value="ECO:0007669"/>
    <property type="project" value="InterPro"/>
</dbReference>
<dbReference type="Gene3D" id="3.40.462.10">
    <property type="entry name" value="FAD-linked oxidases, C-terminal domain"/>
    <property type="match status" value="1"/>
</dbReference>
<dbReference type="Gene3D" id="3.30.43.10">
    <property type="entry name" value="Uridine Diphospho-n-acetylenolpyruvylglucosamine Reductase, domain 2"/>
    <property type="match status" value="1"/>
</dbReference>
<evidence type="ECO:0000256" key="3">
    <source>
        <dbReference type="ARBA" id="ARBA00022827"/>
    </source>
</evidence>
<evidence type="ECO:0000256" key="5">
    <source>
        <dbReference type="SAM" id="MobiDB-lite"/>
    </source>
</evidence>
<name>A0A2T0A9F3_RHOTO</name>
<dbReference type="EMBL" id="LCTV02000006">
    <property type="protein sequence ID" value="PRQ74624.1"/>
    <property type="molecule type" value="Genomic_DNA"/>
</dbReference>
<keyword evidence="4" id="KW-0560">Oxidoreductase</keyword>
<dbReference type="GO" id="GO:0005739">
    <property type="term" value="C:mitochondrion"/>
    <property type="evidence" value="ECO:0007669"/>
    <property type="project" value="TreeGrafter"/>
</dbReference>
<dbReference type="Gene3D" id="1.10.45.10">
    <property type="entry name" value="Vanillyl-alcohol Oxidase, Chain A, domain 4"/>
    <property type="match status" value="1"/>
</dbReference>
<organism evidence="7 8">
    <name type="scientific">Rhodotorula toruloides</name>
    <name type="common">Yeast</name>
    <name type="synonym">Rhodosporidium toruloides</name>
    <dbReference type="NCBI Taxonomy" id="5286"/>
    <lineage>
        <taxon>Eukaryota</taxon>
        <taxon>Fungi</taxon>
        <taxon>Dikarya</taxon>
        <taxon>Basidiomycota</taxon>
        <taxon>Pucciniomycotina</taxon>
        <taxon>Microbotryomycetes</taxon>
        <taxon>Sporidiobolales</taxon>
        <taxon>Sporidiobolaceae</taxon>
        <taxon>Rhodotorula</taxon>
    </lineage>
</organism>
<dbReference type="PROSITE" id="PS51387">
    <property type="entry name" value="FAD_PCMH"/>
    <property type="match status" value="1"/>
</dbReference>
<accession>A0A2T0A9F3</accession>
<evidence type="ECO:0000256" key="1">
    <source>
        <dbReference type="ARBA" id="ARBA00001974"/>
    </source>
</evidence>
<dbReference type="Pfam" id="PF01565">
    <property type="entry name" value="FAD_binding_4"/>
    <property type="match status" value="1"/>
</dbReference>
<sequence length="615" mass="68343">MTSFAHKSRDHGDTSKVEGRPTKIDRPSWFGSSLNPAVAISADPMEGSEFRASVSSNPSTTKREPTLPPGFSREAFDRAIDDLRGAIGADFVEINDVPLNAGNYYHPSLSHDSYAVLEEDYFVPSAVAWPGSTAEVQAIVKWANRWKIPLWPISIGRNLGYGGSAPRVPGSLLIDLGRRMNKVLNIDEKAATCLLQPGVTYIELYEELKRRGLGEKLWIDVPDLGGGSVVGNALDRGVGYTPYGDHWAQHCGMEVVLANGEVVRLGMDSMPGSKTGQCFPYGYGPFLDGIFTQSNFGIVTRMGMFLMPNPGGILPFMISFMHKEDLQPAVDILQELMVSRLLGNVPSLRLGLWDAAVYGSKDQYWPENAGRPVTDEIEAEILKKADLGAWVFYGAFYGPDELTSAQWKVVQSKFAGIRDVRFQLREDVPENSYLHDRAAVFAGVPTFRELAWHQWIPNAGELFFAPISGVNGRDAVAQVDMCKKICTKHGFDYLGTFYVAQREMHHIVTILWDRSKPEQRKAADRCIRELIRTHAELGYGEYRSHIATADDIMATYNWNDGAFRKLCEQLKDSLDPNGILQPGRSGIWPKDYRGKGWEIDGVSPLKQVKSESGKL</sequence>
<dbReference type="InterPro" id="IPR016164">
    <property type="entry name" value="FAD-linked_Oxase-like_C"/>
</dbReference>
<proteinExistence type="predicted"/>
<dbReference type="InterPro" id="IPR006094">
    <property type="entry name" value="Oxid_FAD_bind_N"/>
</dbReference>
<dbReference type="InterPro" id="IPR016169">
    <property type="entry name" value="FAD-bd_PCMH_sub2"/>
</dbReference>
<dbReference type="PANTHER" id="PTHR11748:SF114">
    <property type="entry name" value="ARYL-ALCOHOL OXIDASE VANILLYL-ALCOHOL OXIDASE (AFU_ORTHOLOGUE AFUA_3G09500)-RELATED"/>
    <property type="match status" value="1"/>
</dbReference>
<comment type="caution">
    <text evidence="7">The sequence shown here is derived from an EMBL/GenBank/DDBJ whole genome shotgun (WGS) entry which is preliminary data.</text>
</comment>
<evidence type="ECO:0000313" key="8">
    <source>
        <dbReference type="Proteomes" id="UP000239560"/>
    </source>
</evidence>
<dbReference type="GO" id="GO:0004458">
    <property type="term" value="F:D-lactate dehydrogenase (cytochrome) activity"/>
    <property type="evidence" value="ECO:0007669"/>
    <property type="project" value="TreeGrafter"/>
</dbReference>
<dbReference type="Gene3D" id="3.30.465.10">
    <property type="match status" value="1"/>
</dbReference>
<dbReference type="AlphaFoldDB" id="A0A2T0A9F3"/>
<dbReference type="InterPro" id="IPR016170">
    <property type="entry name" value="Cytok_DH_C_sf"/>
</dbReference>
<feature type="domain" description="FAD-binding PCMH-type" evidence="6">
    <location>
        <begin position="120"/>
        <end position="309"/>
    </location>
</feature>
<gene>
    <name evidence="7" type="ORF">AAT19DRAFT_14977</name>
</gene>
<comment type="cofactor">
    <cofactor evidence="1">
        <name>FAD</name>
        <dbReference type="ChEBI" id="CHEBI:57692"/>
    </cofactor>
</comment>
<dbReference type="SUPFAM" id="SSF55103">
    <property type="entry name" value="FAD-linked oxidases, C-terminal domain"/>
    <property type="match status" value="1"/>
</dbReference>